<dbReference type="KEGG" id="ccot:CCAX7_61270"/>
<evidence type="ECO:0000313" key="1">
    <source>
        <dbReference type="EMBL" id="BDI34076.1"/>
    </source>
</evidence>
<gene>
    <name evidence="1" type="ORF">CCAX7_61270</name>
</gene>
<keyword evidence="2" id="KW-1185">Reference proteome</keyword>
<organism evidence="1 2">
    <name type="scientific">Capsulimonas corticalis</name>
    <dbReference type="NCBI Taxonomy" id="2219043"/>
    <lineage>
        <taxon>Bacteria</taxon>
        <taxon>Bacillati</taxon>
        <taxon>Armatimonadota</taxon>
        <taxon>Armatimonadia</taxon>
        <taxon>Capsulimonadales</taxon>
        <taxon>Capsulimonadaceae</taxon>
        <taxon>Capsulimonas</taxon>
    </lineage>
</organism>
<dbReference type="EMBL" id="AP025739">
    <property type="protein sequence ID" value="BDI34076.1"/>
    <property type="molecule type" value="Genomic_DNA"/>
</dbReference>
<dbReference type="AlphaFoldDB" id="A0A402CW78"/>
<accession>A0A402CW78</accession>
<evidence type="ECO:0000313" key="2">
    <source>
        <dbReference type="Proteomes" id="UP000287394"/>
    </source>
</evidence>
<dbReference type="Proteomes" id="UP000287394">
    <property type="component" value="Chromosome"/>
</dbReference>
<proteinExistence type="predicted"/>
<sequence>MTPQVSQSLLNLAMAVAGFAALVWAFRNQHFGDPGDRVAYAPLGESENENFNHPPNSPEPALKRTLAIVVIALVFISFLASIMMTILVARNASAGVSLTRNQD</sequence>
<name>A0A402CW78_9BACT</name>
<reference evidence="1 2" key="1">
    <citation type="journal article" date="2019" name="Int. J. Syst. Evol. Microbiol.">
        <title>Capsulimonas corticalis gen. nov., sp. nov., an aerobic capsulated bacterium, of a novel bacterial order, Capsulimonadales ord. nov., of the class Armatimonadia of the phylum Armatimonadetes.</title>
        <authorList>
            <person name="Li J."/>
            <person name="Kudo C."/>
            <person name="Tonouchi A."/>
        </authorList>
    </citation>
    <scope>NUCLEOTIDE SEQUENCE [LARGE SCALE GENOMIC DNA]</scope>
    <source>
        <strain evidence="1 2">AX-7</strain>
    </source>
</reference>
<protein>
    <submittedName>
        <fullName evidence="1">Uncharacterized protein</fullName>
    </submittedName>
</protein>